<dbReference type="GO" id="GO:0006417">
    <property type="term" value="P:regulation of translation"/>
    <property type="evidence" value="ECO:0007669"/>
    <property type="project" value="UniProtKB-KW"/>
</dbReference>
<dbReference type="Pfam" id="PF00806">
    <property type="entry name" value="PUF"/>
    <property type="match status" value="8"/>
</dbReference>
<dbReference type="PANTHER" id="PTHR12537:SF13">
    <property type="entry name" value="PUMILIO HOMOLOGY DOMAIN FAMILY MEMBER 4"/>
    <property type="match status" value="1"/>
</dbReference>
<feature type="repeat" description="Pumilio" evidence="4">
    <location>
        <begin position="500"/>
        <end position="535"/>
    </location>
</feature>
<proteinExistence type="predicted"/>
<dbReference type="GO" id="GO:0003729">
    <property type="term" value="F:mRNA binding"/>
    <property type="evidence" value="ECO:0007669"/>
    <property type="project" value="TreeGrafter"/>
</dbReference>
<evidence type="ECO:0000256" key="1">
    <source>
        <dbReference type="ARBA" id="ARBA00022737"/>
    </source>
</evidence>
<dbReference type="Proteomes" id="UP000797356">
    <property type="component" value="Chromosome 3"/>
</dbReference>
<reference evidence="7" key="1">
    <citation type="journal article" date="2017" name="Gigascience">
        <title>The genome draft of coconut (Cocos nucifera).</title>
        <authorList>
            <person name="Xiao Y."/>
            <person name="Xu P."/>
            <person name="Fan H."/>
            <person name="Baudouin L."/>
            <person name="Xia W."/>
            <person name="Bocs S."/>
            <person name="Xu J."/>
            <person name="Li Q."/>
            <person name="Guo A."/>
            <person name="Zhou L."/>
            <person name="Li J."/>
            <person name="Wu Y."/>
            <person name="Ma Z."/>
            <person name="Armero A."/>
            <person name="Issali A.E."/>
            <person name="Liu N."/>
            <person name="Peng M."/>
            <person name="Yang Y."/>
        </authorList>
    </citation>
    <scope>NUCLEOTIDE SEQUENCE</scope>
    <source>
        <tissue evidence="7">Spear leaf of Hainan Tall coconut</tissue>
    </source>
</reference>
<feature type="repeat" description="Pumilio" evidence="4">
    <location>
        <begin position="644"/>
        <end position="681"/>
    </location>
</feature>
<dbReference type="CDD" id="cd07920">
    <property type="entry name" value="Pumilio"/>
    <property type="match status" value="1"/>
</dbReference>
<dbReference type="SUPFAM" id="SSF48371">
    <property type="entry name" value="ARM repeat"/>
    <property type="match status" value="1"/>
</dbReference>
<keyword evidence="2" id="KW-0810">Translation regulation</keyword>
<dbReference type="InterPro" id="IPR033133">
    <property type="entry name" value="PUM-HD"/>
</dbReference>
<gene>
    <name evidence="7" type="ORF">COCNU_03G006900</name>
</gene>
<feature type="compositionally biased region" description="Low complexity" evidence="5">
    <location>
        <begin position="82"/>
        <end position="92"/>
    </location>
</feature>
<dbReference type="GO" id="GO:0005737">
    <property type="term" value="C:cytoplasm"/>
    <property type="evidence" value="ECO:0007669"/>
    <property type="project" value="TreeGrafter"/>
</dbReference>
<dbReference type="InterPro" id="IPR016024">
    <property type="entry name" value="ARM-type_fold"/>
</dbReference>
<keyword evidence="1" id="KW-0677">Repeat</keyword>
<reference evidence="7" key="2">
    <citation type="submission" date="2019-07" db="EMBL/GenBank/DDBJ databases">
        <authorList>
            <person name="Yang Y."/>
            <person name="Bocs S."/>
            <person name="Baudouin L."/>
        </authorList>
    </citation>
    <scope>NUCLEOTIDE SEQUENCE</scope>
    <source>
        <tissue evidence="7">Spear leaf of Hainan Tall coconut</tissue>
    </source>
</reference>
<evidence type="ECO:0000256" key="4">
    <source>
        <dbReference type="PROSITE-ProRule" id="PRU00317"/>
    </source>
</evidence>
<feature type="repeat" description="Pumilio" evidence="4">
    <location>
        <begin position="536"/>
        <end position="571"/>
    </location>
</feature>
<feature type="domain" description="PUM-HD" evidence="6">
    <location>
        <begin position="362"/>
        <end position="705"/>
    </location>
</feature>
<feature type="region of interest" description="Disordered" evidence="5">
    <location>
        <begin position="51"/>
        <end position="92"/>
    </location>
</feature>
<dbReference type="InterPro" id="IPR011989">
    <property type="entry name" value="ARM-like"/>
</dbReference>
<feature type="repeat" description="Pumilio" evidence="4">
    <location>
        <begin position="461"/>
        <end position="499"/>
    </location>
</feature>
<dbReference type="Gene3D" id="1.25.10.10">
    <property type="entry name" value="Leucine-rich Repeat Variant"/>
    <property type="match status" value="1"/>
</dbReference>
<evidence type="ECO:0000313" key="7">
    <source>
        <dbReference type="EMBL" id="KAG1334571.1"/>
    </source>
</evidence>
<comment type="function">
    <text evidence="3">Sequence-specific RNA-binding protein that regulates translation and mRNA stability by binding the 3'-UTR of target mRNAs.</text>
</comment>
<evidence type="ECO:0000256" key="3">
    <source>
        <dbReference type="ARBA" id="ARBA00058490"/>
    </source>
</evidence>
<dbReference type="AlphaFoldDB" id="A0A8K0MZ33"/>
<feature type="repeat" description="Pumilio" evidence="4">
    <location>
        <begin position="572"/>
        <end position="607"/>
    </location>
</feature>
<evidence type="ECO:0000259" key="6">
    <source>
        <dbReference type="PROSITE" id="PS50303"/>
    </source>
</evidence>
<protein>
    <submittedName>
        <fullName evidence="7">Pumilio domain-containing protein C6G9.14</fullName>
    </submittedName>
</protein>
<evidence type="ECO:0000256" key="5">
    <source>
        <dbReference type="SAM" id="MobiDB-lite"/>
    </source>
</evidence>
<evidence type="ECO:0000256" key="2">
    <source>
        <dbReference type="ARBA" id="ARBA00022845"/>
    </source>
</evidence>
<dbReference type="PROSITE" id="PS50303">
    <property type="entry name" value="PUM_HD"/>
    <property type="match status" value="1"/>
</dbReference>
<dbReference type="OrthoDB" id="668540at2759"/>
<feature type="repeat" description="Pumilio" evidence="4">
    <location>
        <begin position="424"/>
        <end position="460"/>
    </location>
</feature>
<dbReference type="FunFam" id="1.25.10.10:FF:000237">
    <property type="entry name" value="Pumilio homolog 9"/>
    <property type="match status" value="1"/>
</dbReference>
<dbReference type="EMBL" id="CM017874">
    <property type="protein sequence ID" value="KAG1334571.1"/>
    <property type="molecule type" value="Genomic_DNA"/>
</dbReference>
<name>A0A8K0MZ33_COCNU</name>
<dbReference type="InterPro" id="IPR001313">
    <property type="entry name" value="Pumilio_RNA-bd_rpt"/>
</dbReference>
<dbReference type="PANTHER" id="PTHR12537">
    <property type="entry name" value="RNA BINDING PROTEIN PUMILIO-RELATED"/>
    <property type="match status" value="1"/>
</dbReference>
<dbReference type="SMART" id="SM00025">
    <property type="entry name" value="Pumilio"/>
    <property type="match status" value="8"/>
</dbReference>
<evidence type="ECO:0000313" key="8">
    <source>
        <dbReference type="Proteomes" id="UP000797356"/>
    </source>
</evidence>
<dbReference type="InterPro" id="IPR033712">
    <property type="entry name" value="Pumilio_RNA-bd"/>
</dbReference>
<organism evidence="7 8">
    <name type="scientific">Cocos nucifera</name>
    <name type="common">Coconut palm</name>
    <dbReference type="NCBI Taxonomy" id="13894"/>
    <lineage>
        <taxon>Eukaryota</taxon>
        <taxon>Viridiplantae</taxon>
        <taxon>Streptophyta</taxon>
        <taxon>Embryophyta</taxon>
        <taxon>Tracheophyta</taxon>
        <taxon>Spermatophyta</taxon>
        <taxon>Magnoliopsida</taxon>
        <taxon>Liliopsida</taxon>
        <taxon>Arecaceae</taxon>
        <taxon>Arecoideae</taxon>
        <taxon>Cocoseae</taxon>
        <taxon>Attaleinae</taxon>
        <taxon>Cocos</taxon>
    </lineage>
</organism>
<keyword evidence="8" id="KW-1185">Reference proteome</keyword>
<comment type="caution">
    <text evidence="7">The sequence shown here is derived from an EMBL/GenBank/DDBJ whole genome shotgun (WGS) entry which is preliminary data.</text>
</comment>
<dbReference type="PROSITE" id="PS50302">
    <property type="entry name" value="PUM"/>
    <property type="match status" value="7"/>
</dbReference>
<accession>A0A8K0MZ33</accession>
<feature type="repeat" description="Pumilio" evidence="4">
    <location>
        <begin position="608"/>
        <end position="643"/>
    </location>
</feature>
<sequence>MKLGVQEEREMEMLLDEIPHATSPHHHHDNGDARAGNDHAHQIQQMHPAHDMHGCAANDDGPSPSHGLLNGQGHGGGHACMSSPPLLSERSSSRWLSGTISLAGGDGARRSSAGEDCMIEELGLVAGLRCLSIGDGREALPALPPAPTPALANGGMSPSLFRSNYGNNLAFGGALGDVYGAPRRSVLPNHGSGLQQHGSTEADLSESWLEAQRLDARASCSNDLYTATENFLYRGEAIGADCAFDANLDYKGARGSGFPSTFLQLPHKRVDLGQDVDALNSLSPIHACLSKQDYSLPYSWAPQSVLLSRNLRNIEAFGCEDSSIMQEKGLHFVGNRWHDLLQERKRSQLDDRTYLRGIPVTNVNSLIDVHSPKPGCPPSLASKFDYLMGIEGYMCYIAKNQHGCRFLQRKFDEGRHLVDFIFDGIIDHIVELMVDPFGNYLMQKLLDVCSEEQRMGIILKLMQDAKELVRISMNIHGTRAVQKLIETLKTRQQIALVISALRPGILDLIKDLNGNHVVQRCLQTFTAKVNKFIFDAATKHCVDIATHQHGCCILQRCISHATGEDWMELVAKISANGLELAQDCFGNYVVQYILELKSPLVIANLVSQFEGNYVQLSMQKFSSHVVEKCLKVFGEDDRETIILELLSVSQFEQLVQDPYANYVIQSALQNTKGSLRGELVDAIRPHAPILQTSPYCKRIISQLKK</sequence>